<dbReference type="Pfam" id="PF00498">
    <property type="entry name" value="FHA"/>
    <property type="match status" value="1"/>
</dbReference>
<feature type="domain" description="FHA" evidence="2">
    <location>
        <begin position="105"/>
        <end position="156"/>
    </location>
</feature>
<dbReference type="EMBL" id="BAABRN010000022">
    <property type="protein sequence ID" value="GAA5502365.1"/>
    <property type="molecule type" value="Genomic_DNA"/>
</dbReference>
<feature type="region of interest" description="Disordered" evidence="1">
    <location>
        <begin position="144"/>
        <end position="165"/>
    </location>
</feature>
<dbReference type="Proteomes" id="UP001458946">
    <property type="component" value="Unassembled WGS sequence"/>
</dbReference>
<feature type="compositionally biased region" description="Polar residues" evidence="1">
    <location>
        <begin position="21"/>
        <end position="32"/>
    </location>
</feature>
<sequence length="181" mass="18941">MAATAAADPFGDPFGDPFASTPVTEVSDQITTVAAPENDPVAAVPPVSAPVAASAAPLPASPPSVPVVASTQTAPSTASLTIERNGQIGHRFAVTNPTLIGKWDMDAGNFPEIDTTNEDPDGYISRKHALIEQQGGQWTIKDLGSTNGTALNRQKLTPQEPRPLSDGDELIVGRLFLRFQT</sequence>
<dbReference type="Gene3D" id="2.60.200.20">
    <property type="match status" value="1"/>
</dbReference>
<dbReference type="PANTHER" id="PTHR23308">
    <property type="entry name" value="NUCLEAR INHIBITOR OF PROTEIN PHOSPHATASE-1"/>
    <property type="match status" value="1"/>
</dbReference>
<reference evidence="3 4" key="1">
    <citation type="submission" date="2024-02" db="EMBL/GenBank/DDBJ databases">
        <title>Deinococcus xinjiangensis NBRC 107630.</title>
        <authorList>
            <person name="Ichikawa N."/>
            <person name="Katano-Makiyama Y."/>
            <person name="Hidaka K."/>
        </authorList>
    </citation>
    <scope>NUCLEOTIDE SEQUENCE [LARGE SCALE GENOMIC DNA]</scope>
    <source>
        <strain evidence="3 4">NBRC 107630</strain>
    </source>
</reference>
<evidence type="ECO:0000256" key="1">
    <source>
        <dbReference type="SAM" id="MobiDB-lite"/>
    </source>
</evidence>
<accession>A0ABP9VAT0</accession>
<dbReference type="PROSITE" id="PS50006">
    <property type="entry name" value="FHA_DOMAIN"/>
    <property type="match status" value="1"/>
</dbReference>
<dbReference type="SMART" id="SM00240">
    <property type="entry name" value="FHA"/>
    <property type="match status" value="1"/>
</dbReference>
<dbReference type="InterPro" id="IPR000253">
    <property type="entry name" value="FHA_dom"/>
</dbReference>
<dbReference type="InterPro" id="IPR050923">
    <property type="entry name" value="Cell_Proc_Reg/RNA_Proc"/>
</dbReference>
<dbReference type="SUPFAM" id="SSF49879">
    <property type="entry name" value="SMAD/FHA domain"/>
    <property type="match status" value="1"/>
</dbReference>
<proteinExistence type="predicted"/>
<evidence type="ECO:0000313" key="3">
    <source>
        <dbReference type="EMBL" id="GAA5502365.1"/>
    </source>
</evidence>
<evidence type="ECO:0000313" key="4">
    <source>
        <dbReference type="Proteomes" id="UP001458946"/>
    </source>
</evidence>
<protein>
    <recommendedName>
        <fullName evidence="2">FHA domain-containing protein</fullName>
    </recommendedName>
</protein>
<gene>
    <name evidence="3" type="ORF">Dxin01_02109</name>
</gene>
<feature type="region of interest" description="Disordered" evidence="1">
    <location>
        <begin position="1"/>
        <end position="45"/>
    </location>
</feature>
<dbReference type="CDD" id="cd00060">
    <property type="entry name" value="FHA"/>
    <property type="match status" value="1"/>
</dbReference>
<feature type="compositionally biased region" description="Polar residues" evidence="1">
    <location>
        <begin position="144"/>
        <end position="157"/>
    </location>
</feature>
<organism evidence="3 4">
    <name type="scientific">Deinococcus xinjiangensis</name>
    <dbReference type="NCBI Taxonomy" id="457454"/>
    <lineage>
        <taxon>Bacteria</taxon>
        <taxon>Thermotogati</taxon>
        <taxon>Deinococcota</taxon>
        <taxon>Deinococci</taxon>
        <taxon>Deinococcales</taxon>
        <taxon>Deinococcaceae</taxon>
        <taxon>Deinococcus</taxon>
    </lineage>
</organism>
<comment type="caution">
    <text evidence="3">The sequence shown here is derived from an EMBL/GenBank/DDBJ whole genome shotgun (WGS) entry which is preliminary data.</text>
</comment>
<name>A0ABP9VAT0_9DEIO</name>
<keyword evidence="4" id="KW-1185">Reference proteome</keyword>
<dbReference type="InterPro" id="IPR008984">
    <property type="entry name" value="SMAD_FHA_dom_sf"/>
</dbReference>
<evidence type="ECO:0000259" key="2">
    <source>
        <dbReference type="PROSITE" id="PS50006"/>
    </source>
</evidence>